<reference evidence="1" key="1">
    <citation type="submission" date="2014-01" db="EMBL/GenBank/DDBJ databases">
        <title>The genome of the white-rot fungus Pycnoporus cinnabarinus: a basidiomycete model with a versatile arsenal for lignocellulosic biomass breakdown.</title>
        <authorList>
            <person name="Levasseur A."/>
            <person name="Lomascolo A."/>
            <person name="Ruiz-Duenas F.J."/>
            <person name="Uzan E."/>
            <person name="Piumi F."/>
            <person name="Kues U."/>
            <person name="Ram A.F.J."/>
            <person name="Murat C."/>
            <person name="Haon M."/>
            <person name="Benoit I."/>
            <person name="Arfi Y."/>
            <person name="Chevret D."/>
            <person name="Drula E."/>
            <person name="Kwon M.J."/>
            <person name="Gouret P."/>
            <person name="Lesage-Meessen L."/>
            <person name="Lombard V."/>
            <person name="Mariette J."/>
            <person name="Noirot C."/>
            <person name="Park J."/>
            <person name="Patyshakuliyeva A."/>
            <person name="Wieneger R.A.B."/>
            <person name="Wosten H.A.B."/>
            <person name="Martin F."/>
            <person name="Coutinho P.M."/>
            <person name="de Vries R."/>
            <person name="Martinez A.T."/>
            <person name="Klopp C."/>
            <person name="Pontarotti P."/>
            <person name="Henrissat B."/>
            <person name="Record E."/>
        </authorList>
    </citation>
    <scope>NUCLEOTIDE SEQUENCE [LARGE SCALE GENOMIC DNA]</scope>
    <source>
        <strain evidence="1">BRFM137</strain>
    </source>
</reference>
<dbReference type="OrthoDB" id="2752779at2759"/>
<dbReference type="AlphaFoldDB" id="A0A060SQA3"/>
<organism evidence="1 2">
    <name type="scientific">Pycnoporus cinnabarinus</name>
    <name type="common">Cinnabar-red polypore</name>
    <name type="synonym">Trametes cinnabarina</name>
    <dbReference type="NCBI Taxonomy" id="5643"/>
    <lineage>
        <taxon>Eukaryota</taxon>
        <taxon>Fungi</taxon>
        <taxon>Dikarya</taxon>
        <taxon>Basidiomycota</taxon>
        <taxon>Agaricomycotina</taxon>
        <taxon>Agaricomycetes</taxon>
        <taxon>Polyporales</taxon>
        <taxon>Polyporaceae</taxon>
        <taxon>Trametes</taxon>
    </lineage>
</organism>
<evidence type="ECO:0000313" key="1">
    <source>
        <dbReference type="EMBL" id="CDO76316.1"/>
    </source>
</evidence>
<gene>
    <name evidence="1" type="ORF">BN946_scf184751.g8</name>
</gene>
<sequence length="124" mass="13269">MQFKPSALLAAVVGTILASSTLVAGSLVINTPAHARQCIPTLITWEGDPGLFFLLTIIIPQLVLKDGEPIQEYGGLPADQYNITWPTNVRAGTTVTLSLNNEAGEFAYTSPFTIKRGPDNCNPI</sequence>
<keyword evidence="2" id="KW-1185">Reference proteome</keyword>
<dbReference type="OMA" id="IARQCEH"/>
<name>A0A060SQA3_PYCCI</name>
<proteinExistence type="predicted"/>
<dbReference type="STRING" id="5643.A0A060SQA3"/>
<dbReference type="HOGENOM" id="CLU_063099_4_1_1"/>
<comment type="caution">
    <text evidence="1">The sequence shown here is derived from an EMBL/GenBank/DDBJ whole genome shotgun (WGS) entry which is preliminary data.</text>
</comment>
<protein>
    <submittedName>
        <fullName evidence="1">Uncharacterized protein</fullName>
    </submittedName>
</protein>
<dbReference type="Proteomes" id="UP000029665">
    <property type="component" value="Unassembled WGS sequence"/>
</dbReference>
<evidence type="ECO:0000313" key="2">
    <source>
        <dbReference type="Proteomes" id="UP000029665"/>
    </source>
</evidence>
<dbReference type="EMBL" id="CCBP010000362">
    <property type="protein sequence ID" value="CDO76316.1"/>
    <property type="molecule type" value="Genomic_DNA"/>
</dbReference>
<accession>A0A060SQA3</accession>